<dbReference type="EMBL" id="KN122676">
    <property type="protein sequence ID" value="KFO28823.1"/>
    <property type="molecule type" value="Genomic_DNA"/>
</dbReference>
<protein>
    <submittedName>
        <fullName evidence="1">Uncharacterized protein</fullName>
    </submittedName>
</protein>
<dbReference type="AlphaFoldDB" id="A0A091DEB7"/>
<gene>
    <name evidence="1" type="ORF">H920_09765</name>
</gene>
<proteinExistence type="predicted"/>
<accession>A0A091DEB7</accession>
<organism evidence="1 2">
    <name type="scientific">Fukomys damarensis</name>
    <name type="common">Damaraland mole rat</name>
    <name type="synonym">Cryptomys damarensis</name>
    <dbReference type="NCBI Taxonomy" id="885580"/>
    <lineage>
        <taxon>Eukaryota</taxon>
        <taxon>Metazoa</taxon>
        <taxon>Chordata</taxon>
        <taxon>Craniata</taxon>
        <taxon>Vertebrata</taxon>
        <taxon>Euteleostomi</taxon>
        <taxon>Mammalia</taxon>
        <taxon>Eutheria</taxon>
        <taxon>Euarchontoglires</taxon>
        <taxon>Glires</taxon>
        <taxon>Rodentia</taxon>
        <taxon>Hystricomorpha</taxon>
        <taxon>Bathyergidae</taxon>
        <taxon>Fukomys</taxon>
    </lineage>
</organism>
<evidence type="ECO:0000313" key="2">
    <source>
        <dbReference type="Proteomes" id="UP000028990"/>
    </source>
</evidence>
<sequence length="74" mass="8151">METEILLGTVKNVHYPGLKVVRWERNTTTSHSRPHSAGSRVLRLFFVQGGIAPTTLADSKATGMAGKRTRVCTR</sequence>
<evidence type="ECO:0000313" key="1">
    <source>
        <dbReference type="EMBL" id="KFO28823.1"/>
    </source>
</evidence>
<name>A0A091DEB7_FUKDA</name>
<keyword evidence="2" id="KW-1185">Reference proteome</keyword>
<dbReference type="Proteomes" id="UP000028990">
    <property type="component" value="Unassembled WGS sequence"/>
</dbReference>
<reference evidence="1 2" key="1">
    <citation type="submission" date="2013-11" db="EMBL/GenBank/DDBJ databases">
        <title>The Damaraland mole rat (Fukomys damarensis) genome and evolution of African mole rats.</title>
        <authorList>
            <person name="Gladyshev V.N."/>
            <person name="Fang X."/>
        </authorList>
    </citation>
    <scope>NUCLEOTIDE SEQUENCE [LARGE SCALE GENOMIC DNA]</scope>
    <source>
        <tissue evidence="1">Liver</tissue>
    </source>
</reference>